<keyword evidence="2" id="KW-1185">Reference proteome</keyword>
<protein>
    <submittedName>
        <fullName evidence="1">Bifunctional metallophosphatase/5'-nucleotidase</fullName>
    </submittedName>
</protein>
<proteinExistence type="predicted"/>
<gene>
    <name evidence="1" type="ORF">AN640_06505</name>
</gene>
<name>A0ACC8XHM0_9FIRM</name>
<dbReference type="Proteomes" id="UP000188637">
    <property type="component" value="Unassembled WGS sequence"/>
</dbReference>
<comment type="caution">
    <text evidence="1">The sequence shown here is derived from an EMBL/GenBank/DDBJ whole genome shotgun (WGS) entry which is preliminary data.</text>
</comment>
<sequence length="496" mass="56511">MKIYYTTDIHGQLFPINYVTNMPEPIGVLSCGEEFEKDGNTIIIDAGDTIQGSPFTKYMWEHTDEGCIISEVFNKVGYDFVTIGNHDFNHGYDALKRYVNNLDATCVVANIKDITGEIDCPDCAVIHLKNGTKVGIVGVVTDYVPIWENPKHLKKFKIKDTFLSAKKALEYIKDKCDFKICIYHGGFECDVKTGKILSNTTENVGYKICKELDFDILLTGHQHMPIEGINLFGTFAMQLKHNATEYGYIEVHGDSIKSEIRKPKSIDVEVEPKWQTLQDKVSTWLDQPLGTFNKKIEAKDKLTLALEGSILANFCNQVQLDFSKADFSCTSLGNNSIGFDKEVTIRDIVSAYQFPNNLKVIEVNKDILKQALERIAEYYEIVDGQIQISDRFLIPKVEHYNFDFFLGFEYVFDVSRPIGERVIEINKDGKALEDRKYSLVLSDYRATGTGGYPFYAQCKLIKEYSVDTQELIIEYIKDHKHIKVDSTKYFTVLKKG</sequence>
<evidence type="ECO:0000313" key="2">
    <source>
        <dbReference type="Proteomes" id="UP000188637"/>
    </source>
</evidence>
<accession>A0ACC8XHM0</accession>
<reference evidence="1" key="1">
    <citation type="submission" date="2016-08" db="EMBL/GenBank/DDBJ databases">
        <authorList>
            <person name="Ngugi D.K."/>
            <person name="Miyake S."/>
            <person name="Stingl U."/>
        </authorList>
    </citation>
    <scope>NUCLEOTIDE SEQUENCE</scope>
    <source>
        <strain evidence="1">SCG-D08WGA-EpuloA1</strain>
    </source>
</reference>
<evidence type="ECO:0000313" key="1">
    <source>
        <dbReference type="EMBL" id="ONI43289.1"/>
    </source>
</evidence>
<organism evidence="1 2">
    <name type="scientific">Candidatus Epulonipiscium fishelsonii</name>
    <dbReference type="NCBI Taxonomy" id="77094"/>
    <lineage>
        <taxon>Bacteria</taxon>
        <taxon>Bacillati</taxon>
        <taxon>Bacillota</taxon>
        <taxon>Clostridia</taxon>
        <taxon>Lachnospirales</taxon>
        <taxon>Lachnospiraceae</taxon>
        <taxon>Candidatus Epulonipiscium</taxon>
    </lineage>
</organism>
<dbReference type="EMBL" id="LJHD01000151">
    <property type="protein sequence ID" value="ONI43289.1"/>
    <property type="molecule type" value="Genomic_DNA"/>
</dbReference>